<dbReference type="Pfam" id="PF00085">
    <property type="entry name" value="Thioredoxin"/>
    <property type="match status" value="1"/>
</dbReference>
<dbReference type="InterPro" id="IPR050620">
    <property type="entry name" value="Thioredoxin_H-type-like"/>
</dbReference>
<dbReference type="CDD" id="cd02947">
    <property type="entry name" value="TRX_family"/>
    <property type="match status" value="1"/>
</dbReference>
<dbReference type="SUPFAM" id="SSF52833">
    <property type="entry name" value="Thioredoxin-like"/>
    <property type="match status" value="1"/>
</dbReference>
<dbReference type="Proteomes" id="UP000186230">
    <property type="component" value="Chromosome"/>
</dbReference>
<name>A0A1L7I6Z0_9FLAO</name>
<dbReference type="Gene3D" id="3.40.30.10">
    <property type="entry name" value="Glutaredoxin"/>
    <property type="match status" value="1"/>
</dbReference>
<protein>
    <submittedName>
        <fullName evidence="1">Uncharacterized protein</fullName>
    </submittedName>
</protein>
<dbReference type="KEGG" id="gfl:GRFL_2229"/>
<evidence type="ECO:0000313" key="1">
    <source>
        <dbReference type="EMBL" id="APU68953.1"/>
    </source>
</evidence>
<dbReference type="EMBL" id="CP016359">
    <property type="protein sequence ID" value="APU68953.1"/>
    <property type="molecule type" value="Genomic_DNA"/>
</dbReference>
<dbReference type="OrthoDB" id="6398367at2"/>
<sequence>MIRTIFLFAAIALSCVNTQKSNLSSEKPKEESSVQSDILIGPFHKEDLQAKPYAGWFNPRYEKFTPENEALETIKENINDYQIKLFMGTWCGDSKRETPKMLKLLDEAGYNYNNLEMFAVDYDKTTPDQLEEKYDIHHVPTIIFYKDGKEVNRFVEYAQGASLEEDIAKIVSGEEYHDSYSD</sequence>
<accession>A0A1L7I6Z0</accession>
<keyword evidence="2" id="KW-1185">Reference proteome</keyword>
<reference evidence="1 2" key="1">
    <citation type="submission" date="2016-07" db="EMBL/GenBank/DDBJ databases">
        <title>Multi-omics approach to identify versatile polysaccharide utilization systems of a marine flavobacterium Gramella flava.</title>
        <authorList>
            <person name="Tang K."/>
        </authorList>
    </citation>
    <scope>NUCLEOTIDE SEQUENCE [LARGE SCALE GENOMIC DNA]</scope>
    <source>
        <strain evidence="1 2">JLT2011</strain>
    </source>
</reference>
<dbReference type="PROSITE" id="PS51257">
    <property type="entry name" value="PROKAR_LIPOPROTEIN"/>
    <property type="match status" value="1"/>
</dbReference>
<proteinExistence type="predicted"/>
<dbReference type="PANTHER" id="PTHR10438:SF405">
    <property type="entry name" value="THIOREDOXIN DOMAIN-CONTAINING PROTEIN"/>
    <property type="match status" value="1"/>
</dbReference>
<dbReference type="InterPro" id="IPR013766">
    <property type="entry name" value="Thioredoxin_domain"/>
</dbReference>
<dbReference type="PROSITE" id="PS51352">
    <property type="entry name" value="THIOREDOXIN_2"/>
    <property type="match status" value="1"/>
</dbReference>
<gene>
    <name evidence="1" type="ORF">GRFL_2229</name>
</gene>
<evidence type="ECO:0000313" key="2">
    <source>
        <dbReference type="Proteomes" id="UP000186230"/>
    </source>
</evidence>
<dbReference type="STRING" id="1229726.GRFL_2229"/>
<dbReference type="RefSeq" id="WP_083644661.1">
    <property type="nucleotide sequence ID" value="NZ_AMRU01000009.1"/>
</dbReference>
<dbReference type="AlphaFoldDB" id="A0A1L7I6Z0"/>
<dbReference type="PANTHER" id="PTHR10438">
    <property type="entry name" value="THIOREDOXIN"/>
    <property type="match status" value="1"/>
</dbReference>
<organism evidence="1 2">
    <name type="scientific">Christiangramia flava JLT2011</name>
    <dbReference type="NCBI Taxonomy" id="1229726"/>
    <lineage>
        <taxon>Bacteria</taxon>
        <taxon>Pseudomonadati</taxon>
        <taxon>Bacteroidota</taxon>
        <taxon>Flavobacteriia</taxon>
        <taxon>Flavobacteriales</taxon>
        <taxon>Flavobacteriaceae</taxon>
        <taxon>Christiangramia</taxon>
    </lineage>
</organism>
<dbReference type="InterPro" id="IPR036249">
    <property type="entry name" value="Thioredoxin-like_sf"/>
</dbReference>